<dbReference type="Gene3D" id="1.10.1470.10">
    <property type="entry name" value="YjbJ"/>
    <property type="match status" value="1"/>
</dbReference>
<protein>
    <recommendedName>
        <fullName evidence="3">General stress protein CsbD</fullName>
    </recommendedName>
</protein>
<dbReference type="RefSeq" id="WP_289832344.1">
    <property type="nucleotide sequence ID" value="NZ_JAUEDK010000091.1"/>
</dbReference>
<gene>
    <name evidence="1" type="ORF">QU481_23295</name>
</gene>
<evidence type="ECO:0000313" key="1">
    <source>
        <dbReference type="EMBL" id="MDN0077735.1"/>
    </source>
</evidence>
<name>A0ABT7XVI1_9NEIS</name>
<organism evidence="1 2">
    <name type="scientific">Crenobacter oryzisoli</name>
    <dbReference type="NCBI Taxonomy" id="3056844"/>
    <lineage>
        <taxon>Bacteria</taxon>
        <taxon>Pseudomonadati</taxon>
        <taxon>Pseudomonadota</taxon>
        <taxon>Betaproteobacteria</taxon>
        <taxon>Neisseriales</taxon>
        <taxon>Neisseriaceae</taxon>
        <taxon>Crenobacter</taxon>
    </lineage>
</organism>
<keyword evidence="2" id="KW-1185">Reference proteome</keyword>
<sequence>MNSHSMKGSWRQLKSDVRTEWEHLVDEAFDVIAHKGGKGDGQETGDITTTEADRQVKLFEARNKDLSGKDAT</sequence>
<accession>A0ABT7XVI1</accession>
<evidence type="ECO:0000313" key="2">
    <source>
        <dbReference type="Proteomes" id="UP001168540"/>
    </source>
</evidence>
<dbReference type="EMBL" id="JAUEDK010000091">
    <property type="protein sequence ID" value="MDN0077735.1"/>
    <property type="molecule type" value="Genomic_DNA"/>
</dbReference>
<proteinExistence type="predicted"/>
<dbReference type="InterPro" id="IPR036629">
    <property type="entry name" value="YjbJ_sf"/>
</dbReference>
<reference evidence="1" key="1">
    <citation type="submission" date="2023-06" db="EMBL/GenBank/DDBJ databases">
        <authorList>
            <person name="Zhang S."/>
        </authorList>
    </citation>
    <scope>NUCLEOTIDE SEQUENCE</scope>
    <source>
        <strain evidence="1">SG2303</strain>
    </source>
</reference>
<dbReference type="SUPFAM" id="SSF69047">
    <property type="entry name" value="Hypothetical protein YjbJ"/>
    <property type="match status" value="1"/>
</dbReference>
<dbReference type="Proteomes" id="UP001168540">
    <property type="component" value="Unassembled WGS sequence"/>
</dbReference>
<evidence type="ECO:0008006" key="3">
    <source>
        <dbReference type="Google" id="ProtNLM"/>
    </source>
</evidence>
<comment type="caution">
    <text evidence="1">The sequence shown here is derived from an EMBL/GenBank/DDBJ whole genome shotgun (WGS) entry which is preliminary data.</text>
</comment>